<protein>
    <submittedName>
        <fullName evidence="3">Uncharacterized protein</fullName>
    </submittedName>
</protein>
<feature type="region of interest" description="Disordered" evidence="1">
    <location>
        <begin position="23"/>
        <end position="63"/>
    </location>
</feature>
<name>A0A8S9PYI3_BRACR</name>
<feature type="region of interest" description="Disordered" evidence="1">
    <location>
        <begin position="316"/>
        <end position="337"/>
    </location>
</feature>
<keyword evidence="2" id="KW-0732">Signal</keyword>
<accession>A0A8S9PYI3</accession>
<comment type="caution">
    <text evidence="3">The sequence shown here is derived from an EMBL/GenBank/DDBJ whole genome shotgun (WGS) entry which is preliminary data.</text>
</comment>
<evidence type="ECO:0000256" key="2">
    <source>
        <dbReference type="SAM" id="SignalP"/>
    </source>
</evidence>
<feature type="compositionally biased region" description="Basic and acidic residues" evidence="1">
    <location>
        <begin position="429"/>
        <end position="439"/>
    </location>
</feature>
<feature type="region of interest" description="Disordered" evidence="1">
    <location>
        <begin position="351"/>
        <end position="467"/>
    </location>
</feature>
<evidence type="ECO:0000256" key="1">
    <source>
        <dbReference type="SAM" id="MobiDB-lite"/>
    </source>
</evidence>
<gene>
    <name evidence="3" type="ORF">F2Q69_00020086</name>
</gene>
<dbReference type="AlphaFoldDB" id="A0A8S9PYI3"/>
<sequence length="467" mass="52173">MKPHQIWCFCVLLELASRLETSGTPTLSRRPLSRGTSSSSAPFVSRESPSAPSQDGQPLPTNMDIDELIRQPGRETLPRLNPNYKTIPNTTWFGLSESGVSKSLLRIVYSGLLPKGWPTYAEIPPRYRNLWFRQFAQEYNWDSGLTGRVKISFDRYATRYYSGRISEWKKVWEAGKTPKNIVANGGNPVDAFALLKSAHTNKQTGEIQDLLIKDVCDLVQTRADDIISTQVSQSEDGSFAFSNTLTLEQLNNLVLEAVPKKKGRYVGIGRSINDGLSSSVHSPYPVDDLMEQIKNKEEEIVFLKTDNAEIRAELQRKRERGRERGREREREKERESSLELVAGATVCRDHVQLATTDKRPRPSSCSSRRDEAVDTNHASNGARTKPHAPPEDSPRRARETHAPPPSAGATASSGHAPPSPTNVRRSRRDRPPSVRRREAAAASPPRTRITQVESTHSRGIDSFASRS</sequence>
<feature type="compositionally biased region" description="Basic and acidic residues" evidence="1">
    <location>
        <begin position="351"/>
        <end position="360"/>
    </location>
</feature>
<reference evidence="3" key="1">
    <citation type="submission" date="2019-12" db="EMBL/GenBank/DDBJ databases">
        <title>Genome sequencing and annotation of Brassica cretica.</title>
        <authorList>
            <person name="Studholme D.J."/>
            <person name="Sarris P."/>
        </authorList>
    </citation>
    <scope>NUCLEOTIDE SEQUENCE</scope>
    <source>
        <strain evidence="3">PFS-109/04</strain>
        <tissue evidence="3">Leaf</tissue>
    </source>
</reference>
<feature type="compositionally biased region" description="Polar residues" evidence="1">
    <location>
        <begin position="34"/>
        <end position="60"/>
    </location>
</feature>
<evidence type="ECO:0000313" key="4">
    <source>
        <dbReference type="Proteomes" id="UP000712600"/>
    </source>
</evidence>
<feature type="signal peptide" evidence="2">
    <location>
        <begin position="1"/>
        <end position="18"/>
    </location>
</feature>
<feature type="compositionally biased region" description="Basic and acidic residues" evidence="1">
    <location>
        <begin position="388"/>
        <end position="401"/>
    </location>
</feature>
<dbReference type="Proteomes" id="UP000712600">
    <property type="component" value="Unassembled WGS sequence"/>
</dbReference>
<organism evidence="3 4">
    <name type="scientific">Brassica cretica</name>
    <name type="common">Mustard</name>
    <dbReference type="NCBI Taxonomy" id="69181"/>
    <lineage>
        <taxon>Eukaryota</taxon>
        <taxon>Viridiplantae</taxon>
        <taxon>Streptophyta</taxon>
        <taxon>Embryophyta</taxon>
        <taxon>Tracheophyta</taxon>
        <taxon>Spermatophyta</taxon>
        <taxon>Magnoliopsida</taxon>
        <taxon>eudicotyledons</taxon>
        <taxon>Gunneridae</taxon>
        <taxon>Pentapetalae</taxon>
        <taxon>rosids</taxon>
        <taxon>malvids</taxon>
        <taxon>Brassicales</taxon>
        <taxon>Brassicaceae</taxon>
        <taxon>Brassiceae</taxon>
        <taxon>Brassica</taxon>
    </lineage>
</organism>
<evidence type="ECO:0000313" key="3">
    <source>
        <dbReference type="EMBL" id="KAF3535429.1"/>
    </source>
</evidence>
<proteinExistence type="predicted"/>
<feature type="compositionally biased region" description="Low complexity" evidence="1">
    <location>
        <begin position="407"/>
        <end position="416"/>
    </location>
</feature>
<feature type="chain" id="PRO_5035745346" evidence="2">
    <location>
        <begin position="19"/>
        <end position="467"/>
    </location>
</feature>
<dbReference type="EMBL" id="QGKX02001290">
    <property type="protein sequence ID" value="KAF3535429.1"/>
    <property type="molecule type" value="Genomic_DNA"/>
</dbReference>